<name>A0A830FFM3_9EURY</name>
<evidence type="ECO:0000256" key="1">
    <source>
        <dbReference type="SAM" id="MobiDB-lite"/>
    </source>
</evidence>
<feature type="compositionally biased region" description="Basic and acidic residues" evidence="1">
    <location>
        <begin position="218"/>
        <end position="235"/>
    </location>
</feature>
<comment type="caution">
    <text evidence="2">The sequence shown here is derived from an EMBL/GenBank/DDBJ whole genome shotgun (WGS) entry which is preliminary data.</text>
</comment>
<dbReference type="Pfam" id="PF06267">
    <property type="entry name" value="DUF1028"/>
    <property type="match status" value="1"/>
</dbReference>
<feature type="compositionally biased region" description="Gly residues" evidence="1">
    <location>
        <begin position="251"/>
        <end position="263"/>
    </location>
</feature>
<dbReference type="Proteomes" id="UP000607197">
    <property type="component" value="Unassembled WGS sequence"/>
</dbReference>
<accession>A0A830FFM3</accession>
<dbReference type="SUPFAM" id="SSF56235">
    <property type="entry name" value="N-terminal nucleophile aminohydrolases (Ntn hydrolases)"/>
    <property type="match status" value="1"/>
</dbReference>
<dbReference type="RefSeq" id="WP_188980363.1">
    <property type="nucleotide sequence ID" value="NZ_BMPG01000005.1"/>
</dbReference>
<dbReference type="OrthoDB" id="311454at2157"/>
<sequence>MTFSICVHETYEGDDGEEHDRFGVAVTTRLPAVGTLCPFVSENAAVATQSLVNVDLGERGVEYIDDGLAVEDALQSLLNADDGQSDRQLHGVDADGSFAFSGDDCRGWYGHTSGDGYTVAGNLLTGESVVTETAAAYEAGRETDAPLIERLIDALGAGQGEGGDKREDLPVQSAAVCVATTEDTDSYYDDLRVDASESPISDLRETYRLAKQGERDALAKYADETGDGEVEHGNETEDGNETNADENAAGAGDGGTDAGGNGE</sequence>
<dbReference type="Gene3D" id="3.60.20.10">
    <property type="entry name" value="Glutamine Phosphoribosylpyrophosphate, subunit 1, domain 1"/>
    <property type="match status" value="1"/>
</dbReference>
<dbReference type="PANTHER" id="PTHR39328:SF1">
    <property type="entry name" value="BLL2871 PROTEIN"/>
    <property type="match status" value="1"/>
</dbReference>
<dbReference type="EMBL" id="BMPG01000005">
    <property type="protein sequence ID" value="GGL69852.1"/>
    <property type="molecule type" value="Genomic_DNA"/>
</dbReference>
<feature type="region of interest" description="Disordered" evidence="1">
    <location>
        <begin position="218"/>
        <end position="263"/>
    </location>
</feature>
<keyword evidence="3" id="KW-1185">Reference proteome</keyword>
<dbReference type="InterPro" id="IPR029055">
    <property type="entry name" value="Ntn_hydrolases_N"/>
</dbReference>
<protein>
    <recommendedName>
        <fullName evidence="4">DUF1028 domain-containing protein</fullName>
    </recommendedName>
</protein>
<dbReference type="InterPro" id="IPR010430">
    <property type="entry name" value="DUF1028"/>
</dbReference>
<evidence type="ECO:0000313" key="3">
    <source>
        <dbReference type="Proteomes" id="UP000607197"/>
    </source>
</evidence>
<evidence type="ECO:0000313" key="2">
    <source>
        <dbReference type="EMBL" id="GGL69852.1"/>
    </source>
</evidence>
<organism evidence="2 3">
    <name type="scientific">Halocalculus aciditolerans</name>
    <dbReference type="NCBI Taxonomy" id="1383812"/>
    <lineage>
        <taxon>Archaea</taxon>
        <taxon>Methanobacteriati</taxon>
        <taxon>Methanobacteriota</taxon>
        <taxon>Stenosarchaea group</taxon>
        <taxon>Halobacteria</taxon>
        <taxon>Halobacteriales</taxon>
        <taxon>Halobacteriaceae</taxon>
        <taxon>Halocalculus</taxon>
    </lineage>
</organism>
<dbReference type="PANTHER" id="PTHR39328">
    <property type="entry name" value="BLL2871 PROTEIN"/>
    <property type="match status" value="1"/>
</dbReference>
<reference evidence="2" key="1">
    <citation type="journal article" date="2014" name="Int. J. Syst. Evol. Microbiol.">
        <title>Complete genome sequence of Corynebacterium casei LMG S-19264T (=DSM 44701T), isolated from a smear-ripened cheese.</title>
        <authorList>
            <consortium name="US DOE Joint Genome Institute (JGI-PGF)"/>
            <person name="Walter F."/>
            <person name="Albersmeier A."/>
            <person name="Kalinowski J."/>
            <person name="Ruckert C."/>
        </authorList>
    </citation>
    <scope>NUCLEOTIDE SEQUENCE</scope>
    <source>
        <strain evidence="2">JCM 19596</strain>
    </source>
</reference>
<proteinExistence type="predicted"/>
<evidence type="ECO:0008006" key="4">
    <source>
        <dbReference type="Google" id="ProtNLM"/>
    </source>
</evidence>
<gene>
    <name evidence="2" type="ORF">GCM10009039_29840</name>
</gene>
<dbReference type="AlphaFoldDB" id="A0A830FFM3"/>
<reference evidence="2" key="2">
    <citation type="submission" date="2020-09" db="EMBL/GenBank/DDBJ databases">
        <authorList>
            <person name="Sun Q."/>
            <person name="Ohkuma M."/>
        </authorList>
    </citation>
    <scope>NUCLEOTIDE SEQUENCE</scope>
    <source>
        <strain evidence="2">JCM 19596</strain>
    </source>
</reference>